<dbReference type="Proteomes" id="UP000326759">
    <property type="component" value="Unassembled WGS sequence"/>
</dbReference>
<dbReference type="PANTHER" id="PTHR24322">
    <property type="entry name" value="PKSB"/>
    <property type="match status" value="1"/>
</dbReference>
<accession>A0A5N5TC36</accession>
<gene>
    <name evidence="4" type="ORF">Anas_13605</name>
</gene>
<reference evidence="4 5" key="1">
    <citation type="journal article" date="2019" name="PLoS Biol.">
        <title>Sex chromosomes control vertical transmission of feminizing Wolbachia symbionts in an isopod.</title>
        <authorList>
            <person name="Becking T."/>
            <person name="Chebbi M.A."/>
            <person name="Giraud I."/>
            <person name="Moumen B."/>
            <person name="Laverre T."/>
            <person name="Caubet Y."/>
            <person name="Peccoud J."/>
            <person name="Gilbert C."/>
            <person name="Cordaux R."/>
        </authorList>
    </citation>
    <scope>NUCLEOTIDE SEQUENCE [LARGE SCALE GENOMIC DNA]</scope>
    <source>
        <strain evidence="4">ANa2</strain>
        <tissue evidence="4">Whole body excluding digestive tract and cuticle</tissue>
    </source>
</reference>
<feature type="region of interest" description="Disordered" evidence="3">
    <location>
        <begin position="96"/>
        <end position="116"/>
    </location>
</feature>
<dbReference type="InterPro" id="IPR036291">
    <property type="entry name" value="NAD(P)-bd_dom_sf"/>
</dbReference>
<feature type="compositionally biased region" description="Pro residues" evidence="3">
    <location>
        <begin position="106"/>
        <end position="116"/>
    </location>
</feature>
<dbReference type="Gene3D" id="3.40.50.720">
    <property type="entry name" value="NAD(P)-binding Rossmann-like Domain"/>
    <property type="match status" value="1"/>
</dbReference>
<evidence type="ECO:0000256" key="1">
    <source>
        <dbReference type="ARBA" id="ARBA00006484"/>
    </source>
</evidence>
<evidence type="ECO:0000256" key="2">
    <source>
        <dbReference type="ARBA" id="ARBA00023002"/>
    </source>
</evidence>
<feature type="compositionally biased region" description="Polar residues" evidence="3">
    <location>
        <begin position="96"/>
        <end position="105"/>
    </location>
</feature>
<organism evidence="4 5">
    <name type="scientific">Armadillidium nasatum</name>
    <dbReference type="NCBI Taxonomy" id="96803"/>
    <lineage>
        <taxon>Eukaryota</taxon>
        <taxon>Metazoa</taxon>
        <taxon>Ecdysozoa</taxon>
        <taxon>Arthropoda</taxon>
        <taxon>Crustacea</taxon>
        <taxon>Multicrustacea</taxon>
        <taxon>Malacostraca</taxon>
        <taxon>Eumalacostraca</taxon>
        <taxon>Peracarida</taxon>
        <taxon>Isopoda</taxon>
        <taxon>Oniscidea</taxon>
        <taxon>Crinocheta</taxon>
        <taxon>Armadillidiidae</taxon>
        <taxon>Armadillidium</taxon>
    </lineage>
</organism>
<sequence>MINQEKRYWGHKGIHTTVVCPYYINTGMFEGVQSRLIPILEQEYVADEIADAILIQKVRIILPWICRVLFVLKNIMPNKTAIKVYKAMSGKASLNNLMNGTKAPTTPSPHNDPAPV</sequence>
<protein>
    <submittedName>
        <fullName evidence="4">Epidermal retinol dehydrogenase 2</fullName>
    </submittedName>
</protein>
<evidence type="ECO:0000256" key="3">
    <source>
        <dbReference type="SAM" id="MobiDB-lite"/>
    </source>
</evidence>
<dbReference type="OrthoDB" id="10253736at2759"/>
<dbReference type="AlphaFoldDB" id="A0A5N5TC36"/>
<keyword evidence="5" id="KW-1185">Reference proteome</keyword>
<comment type="caution">
    <text evidence="4">The sequence shown here is derived from an EMBL/GenBank/DDBJ whole genome shotgun (WGS) entry which is preliminary data.</text>
</comment>
<evidence type="ECO:0000313" key="5">
    <source>
        <dbReference type="Proteomes" id="UP000326759"/>
    </source>
</evidence>
<proteinExistence type="inferred from homology"/>
<keyword evidence="2" id="KW-0560">Oxidoreductase</keyword>
<dbReference type="GO" id="GO:0016616">
    <property type="term" value="F:oxidoreductase activity, acting on the CH-OH group of donors, NAD or NADP as acceptor"/>
    <property type="evidence" value="ECO:0007669"/>
    <property type="project" value="TreeGrafter"/>
</dbReference>
<dbReference type="EMBL" id="SEYY01004537">
    <property type="protein sequence ID" value="KAB7503739.1"/>
    <property type="molecule type" value="Genomic_DNA"/>
</dbReference>
<comment type="similarity">
    <text evidence="1">Belongs to the short-chain dehydrogenases/reductases (SDR) family.</text>
</comment>
<dbReference type="PANTHER" id="PTHR24322:SF736">
    <property type="entry name" value="RETINOL DEHYDROGENASE 10"/>
    <property type="match status" value="1"/>
</dbReference>
<dbReference type="SUPFAM" id="SSF51735">
    <property type="entry name" value="NAD(P)-binding Rossmann-fold domains"/>
    <property type="match status" value="1"/>
</dbReference>
<evidence type="ECO:0000313" key="4">
    <source>
        <dbReference type="EMBL" id="KAB7503739.1"/>
    </source>
</evidence>
<name>A0A5N5TC36_9CRUS</name>